<evidence type="ECO:0000256" key="9">
    <source>
        <dbReference type="SAM" id="Phobius"/>
    </source>
</evidence>
<accession>A0A8C9TRK5</accession>
<reference evidence="10" key="2">
    <citation type="submission" date="2025-08" db="UniProtKB">
        <authorList>
            <consortium name="Ensembl"/>
        </authorList>
    </citation>
    <scope>IDENTIFICATION</scope>
</reference>
<keyword evidence="8" id="KW-0807">Transducer</keyword>
<evidence type="ECO:0000256" key="4">
    <source>
        <dbReference type="ARBA" id="ARBA00022989"/>
    </source>
</evidence>
<comment type="subcellular location">
    <subcellularLocation>
        <location evidence="1">Membrane</location>
        <topology evidence="1">Multi-pass membrane protein</topology>
    </subcellularLocation>
</comment>
<keyword evidence="3 9" id="KW-0812">Transmembrane</keyword>
<keyword evidence="11" id="KW-1185">Reference proteome</keyword>
<dbReference type="Ensembl" id="ENSSFOT00015045978.1">
    <property type="protein sequence ID" value="ENSSFOP00015056858.1"/>
    <property type="gene ID" value="ENSSFOG00015027148.1"/>
</dbReference>
<dbReference type="GeneTree" id="ENSGT00970000197603"/>
<keyword evidence="7" id="KW-0675">Receptor</keyword>
<feature type="transmembrane region" description="Helical" evidence="9">
    <location>
        <begin position="189"/>
        <end position="212"/>
    </location>
</feature>
<feature type="transmembrane region" description="Helical" evidence="9">
    <location>
        <begin position="37"/>
        <end position="61"/>
    </location>
</feature>
<dbReference type="PANTHER" id="PTHR11394">
    <property type="entry name" value="TASTE RECEPTOR TYPE 2"/>
    <property type="match status" value="1"/>
</dbReference>
<proteinExistence type="predicted"/>
<evidence type="ECO:0000256" key="5">
    <source>
        <dbReference type="ARBA" id="ARBA00023040"/>
    </source>
</evidence>
<evidence type="ECO:0000256" key="2">
    <source>
        <dbReference type="ARBA" id="ARBA00022606"/>
    </source>
</evidence>
<sequence length="317" mass="36206">MALSWGTTLVYLYRHMKRMETSGNSFFSSRLRSQLRVTILGIVQTGLHTSCSFLAVMDWFYLSRYDQQDYITSTAYSLFSFGSTVVLGLGQSMLAFSTMSCGVWLRLFYYTKIVPAQRAFSVWIKRNIKTIVYCGLVEDRLFLSLELFYAATTFSSLKNRNVTLSSMNETIILFDNALYSTGTFSVLQLIYVIFFIGTMTLSGVGTLVYLCRHMKRMETSDSPFSSSRVKTQLRVTIMGIIQTCLHAICFLLILLGWFHIEYHLAGYRVVQTIYSLFSFGTIVNLGFGQSLLRHRANFFKTSKCMLSTWGSETQSFS</sequence>
<dbReference type="AlphaFoldDB" id="A0A8C9TRK5"/>
<evidence type="ECO:0000256" key="8">
    <source>
        <dbReference type="ARBA" id="ARBA00023224"/>
    </source>
</evidence>
<dbReference type="PANTHER" id="PTHR11394:SF137">
    <property type="entry name" value="C-X-C CHEMOKINE RECEPTOR TYPE 3 ISOFORM X1-RELATED"/>
    <property type="match status" value="1"/>
</dbReference>
<protein>
    <recommendedName>
        <fullName evidence="12">Taste receptor type 2</fullName>
    </recommendedName>
</protein>
<keyword evidence="4 9" id="KW-1133">Transmembrane helix</keyword>
<dbReference type="GO" id="GO:0004930">
    <property type="term" value="F:G protein-coupled receptor activity"/>
    <property type="evidence" value="ECO:0007669"/>
    <property type="project" value="UniProtKB-KW"/>
</dbReference>
<keyword evidence="5" id="KW-0297">G-protein coupled receptor</keyword>
<evidence type="ECO:0000256" key="1">
    <source>
        <dbReference type="ARBA" id="ARBA00004141"/>
    </source>
</evidence>
<reference evidence="10" key="3">
    <citation type="submission" date="2025-09" db="UniProtKB">
        <authorList>
            <consortium name="Ensembl"/>
        </authorList>
    </citation>
    <scope>IDENTIFICATION</scope>
</reference>
<feature type="transmembrane region" description="Helical" evidence="9">
    <location>
        <begin position="233"/>
        <end position="260"/>
    </location>
</feature>
<evidence type="ECO:0000256" key="3">
    <source>
        <dbReference type="ARBA" id="ARBA00022692"/>
    </source>
</evidence>
<keyword evidence="2" id="KW-0716">Sensory transduction</keyword>
<evidence type="ECO:0000313" key="11">
    <source>
        <dbReference type="Proteomes" id="UP000694397"/>
    </source>
</evidence>
<dbReference type="OrthoDB" id="8724017at2759"/>
<name>A0A8C9TRK5_SCLFO</name>
<evidence type="ECO:0000256" key="6">
    <source>
        <dbReference type="ARBA" id="ARBA00023136"/>
    </source>
</evidence>
<feature type="transmembrane region" description="Helical" evidence="9">
    <location>
        <begin position="272"/>
        <end position="292"/>
    </location>
</feature>
<organism evidence="10 11">
    <name type="scientific">Scleropages formosus</name>
    <name type="common">Asian bonytongue</name>
    <name type="synonym">Osteoglossum formosum</name>
    <dbReference type="NCBI Taxonomy" id="113540"/>
    <lineage>
        <taxon>Eukaryota</taxon>
        <taxon>Metazoa</taxon>
        <taxon>Chordata</taxon>
        <taxon>Craniata</taxon>
        <taxon>Vertebrata</taxon>
        <taxon>Euteleostomi</taxon>
        <taxon>Actinopterygii</taxon>
        <taxon>Neopterygii</taxon>
        <taxon>Teleostei</taxon>
        <taxon>Osteoglossocephala</taxon>
        <taxon>Osteoglossomorpha</taxon>
        <taxon>Osteoglossiformes</taxon>
        <taxon>Osteoglossidae</taxon>
        <taxon>Scleropages</taxon>
    </lineage>
</organism>
<evidence type="ECO:0000256" key="7">
    <source>
        <dbReference type="ARBA" id="ARBA00023170"/>
    </source>
</evidence>
<reference evidence="10 11" key="1">
    <citation type="submission" date="2019-04" db="EMBL/GenBank/DDBJ databases">
        <authorList>
            <consortium name="Wellcome Sanger Institute Data Sharing"/>
        </authorList>
    </citation>
    <scope>NUCLEOTIDE SEQUENCE [LARGE SCALE GENOMIC DNA]</scope>
</reference>
<feature type="transmembrane region" description="Helical" evidence="9">
    <location>
        <begin position="81"/>
        <end position="109"/>
    </location>
</feature>
<keyword evidence="6 9" id="KW-0472">Membrane</keyword>
<dbReference type="Proteomes" id="UP000694397">
    <property type="component" value="Chromosome 12"/>
</dbReference>
<evidence type="ECO:0008006" key="12">
    <source>
        <dbReference type="Google" id="ProtNLM"/>
    </source>
</evidence>
<dbReference type="GO" id="GO:0016020">
    <property type="term" value="C:membrane"/>
    <property type="evidence" value="ECO:0007669"/>
    <property type="project" value="UniProtKB-SubCell"/>
</dbReference>
<evidence type="ECO:0000313" key="10">
    <source>
        <dbReference type="Ensembl" id="ENSSFOP00015056858.1"/>
    </source>
</evidence>